<dbReference type="RefSeq" id="WP_345258661.1">
    <property type="nucleotide sequence ID" value="NZ_BAABJF010000002.1"/>
</dbReference>
<dbReference type="EMBL" id="BMEO01000005">
    <property type="protein sequence ID" value="GGF93721.1"/>
    <property type="molecule type" value="Genomic_DNA"/>
</dbReference>
<evidence type="ECO:0000313" key="3">
    <source>
        <dbReference type="Proteomes" id="UP000605253"/>
    </source>
</evidence>
<name>A0A917FNW5_9GAMM</name>
<feature type="chain" id="PRO_5037954301" description="Secreted protein" evidence="1">
    <location>
        <begin position="23"/>
        <end position="154"/>
    </location>
</feature>
<feature type="signal peptide" evidence="1">
    <location>
        <begin position="1"/>
        <end position="22"/>
    </location>
</feature>
<protein>
    <recommendedName>
        <fullName evidence="4">Secreted protein</fullName>
    </recommendedName>
</protein>
<proteinExistence type="predicted"/>
<keyword evidence="1" id="KW-0732">Signal</keyword>
<reference evidence="2" key="1">
    <citation type="journal article" date="2014" name="Int. J. Syst. Evol. Microbiol.">
        <title>Complete genome sequence of Corynebacterium casei LMG S-19264T (=DSM 44701T), isolated from a smear-ripened cheese.</title>
        <authorList>
            <consortium name="US DOE Joint Genome Institute (JGI-PGF)"/>
            <person name="Walter F."/>
            <person name="Albersmeier A."/>
            <person name="Kalinowski J."/>
            <person name="Ruckert C."/>
        </authorList>
    </citation>
    <scope>NUCLEOTIDE SEQUENCE</scope>
    <source>
        <strain evidence="2">CGMCC 1.12181</strain>
    </source>
</reference>
<evidence type="ECO:0000313" key="2">
    <source>
        <dbReference type="EMBL" id="GGF93721.1"/>
    </source>
</evidence>
<organism evidence="2 3">
    <name type="scientific">Marinicella pacifica</name>
    <dbReference type="NCBI Taxonomy" id="1171543"/>
    <lineage>
        <taxon>Bacteria</taxon>
        <taxon>Pseudomonadati</taxon>
        <taxon>Pseudomonadota</taxon>
        <taxon>Gammaproteobacteria</taxon>
        <taxon>Lysobacterales</taxon>
        <taxon>Marinicellaceae</taxon>
        <taxon>Marinicella</taxon>
    </lineage>
</organism>
<gene>
    <name evidence="2" type="ORF">GCM10011365_13760</name>
</gene>
<sequence>MNLTIKNTCFTLTLLLSFSIMAQDIDFSQMSESEQQVTGIHKLSASEQEALLRWITQKQQALMMAERKKNLGLKDTLRNMDESTVKARLDNHYSNAIGDQFYQLSNGQIWKQTSSGRITIDKNGPQIITIEPGFMGSWTLTGDGNRSVKVKRIK</sequence>
<evidence type="ECO:0000256" key="1">
    <source>
        <dbReference type="SAM" id="SignalP"/>
    </source>
</evidence>
<dbReference type="AlphaFoldDB" id="A0A917FNW5"/>
<comment type="caution">
    <text evidence="2">The sequence shown here is derived from an EMBL/GenBank/DDBJ whole genome shotgun (WGS) entry which is preliminary data.</text>
</comment>
<accession>A0A917FNW5</accession>
<keyword evidence="3" id="KW-1185">Reference proteome</keyword>
<reference evidence="2" key="2">
    <citation type="submission" date="2020-09" db="EMBL/GenBank/DDBJ databases">
        <authorList>
            <person name="Sun Q."/>
            <person name="Zhou Y."/>
        </authorList>
    </citation>
    <scope>NUCLEOTIDE SEQUENCE</scope>
    <source>
        <strain evidence="2">CGMCC 1.12181</strain>
    </source>
</reference>
<dbReference type="Proteomes" id="UP000605253">
    <property type="component" value="Unassembled WGS sequence"/>
</dbReference>
<evidence type="ECO:0008006" key="4">
    <source>
        <dbReference type="Google" id="ProtNLM"/>
    </source>
</evidence>